<dbReference type="GO" id="GO:0001517">
    <property type="term" value="F:N-acetylglucosamine 6-O-sulfotransferase activity"/>
    <property type="evidence" value="ECO:0007669"/>
    <property type="project" value="TreeGrafter"/>
</dbReference>
<comment type="caution">
    <text evidence="1">The sequence shown here is derived from an EMBL/GenBank/DDBJ whole genome shotgun (WGS) entry which is preliminary data.</text>
</comment>
<dbReference type="Proteomes" id="UP000016566">
    <property type="component" value="Unassembled WGS sequence"/>
</dbReference>
<evidence type="ECO:0000313" key="1">
    <source>
        <dbReference type="EMBL" id="GAD56228.1"/>
    </source>
</evidence>
<name>U3ANA6_9RHOB</name>
<dbReference type="InterPro" id="IPR051135">
    <property type="entry name" value="Gal/GlcNAc/GalNAc_ST"/>
</dbReference>
<dbReference type="PANTHER" id="PTHR10704:SF44">
    <property type="entry name" value="LD35051P-RELATED"/>
    <property type="match status" value="1"/>
</dbReference>
<dbReference type="OrthoDB" id="977108at2"/>
<dbReference type="RefSeq" id="WP_021694329.1">
    <property type="nucleotide sequence ID" value="NZ_BATB01000031.1"/>
</dbReference>
<keyword evidence="2" id="KW-1185">Reference proteome</keyword>
<dbReference type="eggNOG" id="COG0615">
    <property type="taxonomic scope" value="Bacteria"/>
</dbReference>
<protein>
    <submittedName>
        <fullName evidence="1">Sulfotransferase domain superfamily</fullName>
    </submittedName>
</protein>
<evidence type="ECO:0000313" key="2">
    <source>
        <dbReference type="Proteomes" id="UP000016566"/>
    </source>
</evidence>
<dbReference type="PANTHER" id="PTHR10704">
    <property type="entry name" value="CARBOHYDRATE SULFOTRANSFERASE"/>
    <property type="match status" value="1"/>
</dbReference>
<organism evidence="1 2">
    <name type="scientific">Limimaricola cinnabarinus LL-001</name>
    <dbReference type="NCBI Taxonomy" id="1337093"/>
    <lineage>
        <taxon>Bacteria</taxon>
        <taxon>Pseudomonadati</taxon>
        <taxon>Pseudomonadota</taxon>
        <taxon>Alphaproteobacteria</taxon>
        <taxon>Rhodobacterales</taxon>
        <taxon>Paracoccaceae</taxon>
        <taxon>Limimaricola</taxon>
    </lineage>
</organism>
<proteinExistence type="predicted"/>
<dbReference type="Gene3D" id="3.40.50.300">
    <property type="entry name" value="P-loop containing nucleotide triphosphate hydrolases"/>
    <property type="match status" value="1"/>
</dbReference>
<sequence>MPQTDAFQGPLFIVGSPRSGTKLLRELLNRNPGINLCNPESHFIPYLYRSFGTDPGVFSVDLDRFFAAFDRMPFQIFSRRMGKPVMGRAEFEALRDARSWAEAFEMILRHYGEPGASATAIWGDKTPSYVLDLPLLAEIFPAARVIHIIRDPRDVAVSARNAWRHNLLRSANKWTRNVSIGRRDSACFDGRFMEIFYEDLLRHPKAELQRACTFLDVAYASKMTSLIRPSENIGRAAGKRYIDPANLGRFRERLNAQEQRRIEEIVFDAAQGTPYRPEYATRHLPLTPLRLGMCAALDGGRSAVRYVRKKGLLDGIGINIGNRLQKRRKLP</sequence>
<gene>
    <name evidence="1" type="ORF">MBELCI_2280</name>
</gene>
<dbReference type="GO" id="GO:0006044">
    <property type="term" value="P:N-acetylglucosamine metabolic process"/>
    <property type="evidence" value="ECO:0007669"/>
    <property type="project" value="TreeGrafter"/>
</dbReference>
<reference evidence="1" key="1">
    <citation type="journal article" date="2013" name="Genome Announc.">
        <title>Draft Genome Sequence of Loktanella cinnabarina LL-001T, Isolated from Deep-Sea Floor Sediment.</title>
        <authorList>
            <person name="Nishi S."/>
            <person name="Tsubouchi T."/>
            <person name="Takaki Y."/>
            <person name="Koyanagi R."/>
            <person name="Satoh N."/>
            <person name="Maruyama T."/>
            <person name="Hatada Y."/>
        </authorList>
    </citation>
    <scope>NUCLEOTIDE SEQUENCE [LARGE SCALE GENOMIC DNA]</scope>
    <source>
        <strain evidence="1">LL-001</strain>
    </source>
</reference>
<dbReference type="AlphaFoldDB" id="U3ANA6"/>
<dbReference type="EMBL" id="BATB01000031">
    <property type="protein sequence ID" value="GAD56228.1"/>
    <property type="molecule type" value="Genomic_DNA"/>
</dbReference>
<dbReference type="InterPro" id="IPR027417">
    <property type="entry name" value="P-loop_NTPase"/>
</dbReference>
<accession>U3ANA6</accession>
<keyword evidence="1" id="KW-0808">Transferase</keyword>
<dbReference type="SUPFAM" id="SSF52540">
    <property type="entry name" value="P-loop containing nucleoside triphosphate hydrolases"/>
    <property type="match status" value="1"/>
</dbReference>
<dbReference type="STRING" id="1337093.MBELCI_2280"/>
<dbReference type="Pfam" id="PF13469">
    <property type="entry name" value="Sulfotransfer_3"/>
    <property type="match status" value="1"/>
</dbReference>
<dbReference type="GO" id="GO:0006790">
    <property type="term" value="P:sulfur compound metabolic process"/>
    <property type="evidence" value="ECO:0007669"/>
    <property type="project" value="TreeGrafter"/>
</dbReference>